<dbReference type="FunFam" id="3.40.50.2000:FF:000120">
    <property type="entry name" value="UDP-glycosyltransferase 76C1"/>
    <property type="match status" value="1"/>
</dbReference>
<gene>
    <name evidence="3" type="ORF">HHK36_009199</name>
</gene>
<dbReference type="GO" id="GO:0080044">
    <property type="term" value="F:quercetin 7-O-glucosyltransferase activity"/>
    <property type="evidence" value="ECO:0007669"/>
    <property type="project" value="TreeGrafter"/>
</dbReference>
<proteinExistence type="inferred from homology"/>
<dbReference type="FunFam" id="3.40.50.2000:FF:000040">
    <property type="entry name" value="UDP-glycosyltransferase 76C1"/>
    <property type="match status" value="1"/>
</dbReference>
<dbReference type="SUPFAM" id="SSF53756">
    <property type="entry name" value="UDP-Glycosyltransferase/glycogen phosphorylase"/>
    <property type="match status" value="1"/>
</dbReference>
<evidence type="ECO:0000256" key="1">
    <source>
        <dbReference type="ARBA" id="ARBA00009995"/>
    </source>
</evidence>
<keyword evidence="2" id="KW-0808">Transferase</keyword>
<evidence type="ECO:0008006" key="5">
    <source>
        <dbReference type="Google" id="ProtNLM"/>
    </source>
</evidence>
<dbReference type="InterPro" id="IPR002213">
    <property type="entry name" value="UDP_glucos_trans"/>
</dbReference>
<sequence length="469" mass="52873">MEKLEETHMQQKRGRRLVLIPLPFQGHINPMFQLANILHSRGFSITIIHTHFNSPNPSNYPHFTFEPIADGLSGSEAETTDLVALVATLNINCVTPLRDCLARLLSNNSEEPISCIISDAGFHFTQSVADSLKLPRMVLRTGCVLTFVAFAAYPLLLQKGYLPIQVAHYHLPCINFQDSRLEEPVPELAPLKVKDIPVSNTRDPEILYQLVASVIKETKSCSGLIWNSFEDLEESALTTIRKQYPAPIFPIGPLHKCSPASTSSWLIEDQTCLAWLDTQAPRSVIYVSFGSIASMDETEFVETAWGLVNSMQPFLWVVRPGSIRGSKWIEQLPDGFLEKIKGRGHIVKWAPQQEVLAHPAVGGFWSHCGWNSTLESICEGVPMLCRPWFGDQMMNARYICDDWRVGVQMENGLKRGEIERAIRRLMVEREGEELRERIITLEEKMEICLKKGGSSYECLGNLVSYILSF</sequence>
<evidence type="ECO:0000313" key="3">
    <source>
        <dbReference type="EMBL" id="KAF8404316.1"/>
    </source>
</evidence>
<evidence type="ECO:0000256" key="2">
    <source>
        <dbReference type="ARBA" id="ARBA00022679"/>
    </source>
</evidence>
<dbReference type="PANTHER" id="PTHR11926">
    <property type="entry name" value="GLUCOSYL/GLUCURONOSYL TRANSFERASES"/>
    <property type="match status" value="1"/>
</dbReference>
<comment type="caution">
    <text evidence="3">The sequence shown here is derived from an EMBL/GenBank/DDBJ whole genome shotgun (WGS) entry which is preliminary data.</text>
</comment>
<protein>
    <recommendedName>
        <fullName evidence="5">UDP-glycosyltransferase</fullName>
    </recommendedName>
</protein>
<dbReference type="Pfam" id="PF00201">
    <property type="entry name" value="UDPGT"/>
    <property type="match status" value="1"/>
</dbReference>
<dbReference type="OMA" id="IHTCFIS"/>
<dbReference type="EMBL" id="JABCRI010000006">
    <property type="protein sequence ID" value="KAF8404316.1"/>
    <property type="molecule type" value="Genomic_DNA"/>
</dbReference>
<dbReference type="PANTHER" id="PTHR11926:SF1464">
    <property type="entry name" value="UDP-GLYCOSYLTRANSFERASE 76B1-LIKE"/>
    <property type="match status" value="1"/>
</dbReference>
<dbReference type="AlphaFoldDB" id="A0A834ZIH8"/>
<dbReference type="GO" id="GO:0080043">
    <property type="term" value="F:quercetin 3-O-glucosyltransferase activity"/>
    <property type="evidence" value="ECO:0007669"/>
    <property type="project" value="TreeGrafter"/>
</dbReference>
<comment type="similarity">
    <text evidence="1">Belongs to the UDP-glycosyltransferase family.</text>
</comment>
<reference evidence="3 4" key="1">
    <citation type="submission" date="2020-04" db="EMBL/GenBank/DDBJ databases">
        <title>Plant Genome Project.</title>
        <authorList>
            <person name="Zhang R.-G."/>
        </authorList>
    </citation>
    <scope>NUCLEOTIDE SEQUENCE [LARGE SCALE GENOMIC DNA]</scope>
    <source>
        <strain evidence="3">YNK0</strain>
        <tissue evidence="3">Leaf</tissue>
    </source>
</reference>
<evidence type="ECO:0000313" key="4">
    <source>
        <dbReference type="Proteomes" id="UP000655225"/>
    </source>
</evidence>
<dbReference type="CDD" id="cd03784">
    <property type="entry name" value="GT1_Gtf-like"/>
    <property type="match status" value="1"/>
</dbReference>
<dbReference type="OrthoDB" id="5835829at2759"/>
<dbReference type="Proteomes" id="UP000655225">
    <property type="component" value="Unassembled WGS sequence"/>
</dbReference>
<keyword evidence="4" id="KW-1185">Reference proteome</keyword>
<accession>A0A834ZIH8</accession>
<organism evidence="3 4">
    <name type="scientific">Tetracentron sinense</name>
    <name type="common">Spur-leaf</name>
    <dbReference type="NCBI Taxonomy" id="13715"/>
    <lineage>
        <taxon>Eukaryota</taxon>
        <taxon>Viridiplantae</taxon>
        <taxon>Streptophyta</taxon>
        <taxon>Embryophyta</taxon>
        <taxon>Tracheophyta</taxon>
        <taxon>Spermatophyta</taxon>
        <taxon>Magnoliopsida</taxon>
        <taxon>Trochodendrales</taxon>
        <taxon>Trochodendraceae</taxon>
        <taxon>Tetracentron</taxon>
    </lineage>
</organism>
<dbReference type="Gene3D" id="3.40.50.2000">
    <property type="entry name" value="Glycogen Phosphorylase B"/>
    <property type="match status" value="2"/>
</dbReference>
<name>A0A834ZIH8_TETSI</name>